<dbReference type="RefSeq" id="WP_227970720.1">
    <property type="nucleotide sequence ID" value="NZ_CYYR01000012.1"/>
</dbReference>
<dbReference type="EMBL" id="CYYR01000012">
    <property type="protein sequence ID" value="CUO02670.1"/>
    <property type="molecule type" value="Genomic_DNA"/>
</dbReference>
<evidence type="ECO:0000313" key="1">
    <source>
        <dbReference type="EMBL" id="CUO02670.1"/>
    </source>
</evidence>
<gene>
    <name evidence="1" type="ORF">ERS852392_01970</name>
</gene>
<organism evidence="1 2">
    <name type="scientific">Roseburia inulinivorans</name>
    <dbReference type="NCBI Taxonomy" id="360807"/>
    <lineage>
        <taxon>Bacteria</taxon>
        <taxon>Bacillati</taxon>
        <taxon>Bacillota</taxon>
        <taxon>Clostridia</taxon>
        <taxon>Lachnospirales</taxon>
        <taxon>Lachnospiraceae</taxon>
        <taxon>Roseburia</taxon>
    </lineage>
</organism>
<accession>A0A174BSM0</accession>
<proteinExistence type="predicted"/>
<protein>
    <submittedName>
        <fullName evidence="1">Uncharacterized protein</fullName>
    </submittedName>
</protein>
<evidence type="ECO:0000313" key="2">
    <source>
        <dbReference type="Proteomes" id="UP000095395"/>
    </source>
</evidence>
<dbReference type="GeneID" id="75164276"/>
<name>A0A174BSM0_9FIRM</name>
<dbReference type="Proteomes" id="UP000095395">
    <property type="component" value="Unassembled WGS sequence"/>
</dbReference>
<dbReference type="AlphaFoldDB" id="A0A174BSM0"/>
<sequence length="313" mass="34667">MMQSISSYINPNTRALTSNYKNTVIKDKEAYNGAMSQHLLNPVEDLAQALKTPIKLAKGASLSRQNNSVNIAEGQSIRVNGGHVLTVTTHGVEVSGGDNPYDTESYVKAQRMADALASMLRNAGGTMTTVAHSKEEYARYTEGITDVMSYLGIDTSKDFTVNGMKYSKNKDGWYESEANSEAQTAYEQLKANNRTYQFADEKTKKQIAYISDYYLQTVPESVKAAWQETLEETGVNPFQTDLSSTLTQLSVEQDFQTGGNDNIFGETKESCLAAINKILERIENPLAAMTEERAAYLQQEKEFYTVLASKIGE</sequence>
<reference evidence="1 2" key="1">
    <citation type="submission" date="2015-09" db="EMBL/GenBank/DDBJ databases">
        <authorList>
            <consortium name="Pathogen Informatics"/>
        </authorList>
    </citation>
    <scope>NUCLEOTIDE SEQUENCE [LARGE SCALE GENOMIC DNA]</scope>
    <source>
        <strain evidence="1 2">2789STDY5608835</strain>
    </source>
</reference>